<evidence type="ECO:0000313" key="4">
    <source>
        <dbReference type="EMBL" id="PSC72902.1"/>
    </source>
</evidence>
<dbReference type="PROSITE" id="PS50151">
    <property type="entry name" value="UVR"/>
    <property type="match status" value="1"/>
</dbReference>
<comment type="caution">
    <text evidence="4">The sequence shown here is derived from an EMBL/GenBank/DDBJ whole genome shotgun (WGS) entry which is preliminary data.</text>
</comment>
<reference evidence="4 5" key="1">
    <citation type="journal article" date="2018" name="Plant J.">
        <title>Genome sequences of Chlorella sorokiniana UTEX 1602 and Micractinium conductrix SAG 241.80: implications to maltose excretion by a green alga.</title>
        <authorList>
            <person name="Arriola M.B."/>
            <person name="Velmurugan N."/>
            <person name="Zhang Y."/>
            <person name="Plunkett M.H."/>
            <person name="Hondzo H."/>
            <person name="Barney B.M."/>
        </authorList>
    </citation>
    <scope>NUCLEOTIDE SEQUENCE [LARGE SCALE GENOMIC DNA]</scope>
    <source>
        <strain evidence="4 5">SAG 241.80</strain>
    </source>
</reference>
<dbReference type="Proteomes" id="UP000239649">
    <property type="component" value="Unassembled WGS sequence"/>
</dbReference>
<dbReference type="STRING" id="554055.A0A2P6VFN6"/>
<accession>A0A2P6VFN6</accession>
<gene>
    <name evidence="4" type="ORF">C2E20_3953</name>
</gene>
<dbReference type="PANTHER" id="PTHR47191">
    <property type="entry name" value="OS05G0170800 PROTEIN"/>
    <property type="match status" value="1"/>
</dbReference>
<keyword evidence="5" id="KW-1185">Reference proteome</keyword>
<dbReference type="OrthoDB" id="2305498at2759"/>
<feature type="compositionally biased region" description="Low complexity" evidence="1">
    <location>
        <begin position="151"/>
        <end position="165"/>
    </location>
</feature>
<protein>
    <submittedName>
        <fullName evidence="4">CO2+ MG2+ efflux</fullName>
    </submittedName>
</protein>
<feature type="compositionally biased region" description="Pro residues" evidence="1">
    <location>
        <begin position="127"/>
        <end position="140"/>
    </location>
</feature>
<dbReference type="PANTHER" id="PTHR47191:SF2">
    <property type="entry name" value="OS05G0170800 PROTEIN"/>
    <property type="match status" value="1"/>
</dbReference>
<dbReference type="PROSITE" id="PS51087">
    <property type="entry name" value="APAG"/>
    <property type="match status" value="1"/>
</dbReference>
<feature type="domain" description="ApaG" evidence="3">
    <location>
        <begin position="165"/>
        <end position="292"/>
    </location>
</feature>
<sequence length="292" mass="31399">MSFVASRAVAASASGPAGPPGPAQRPPGQRVHLRSVGRQAAAARRRVVGSAGGTAPGPVQSPLLEELQAELQAAIKAEDYQRAARIRDRMRTDPVAQAEAELEVAVREERYADAAAVRDRLKDLRPPPRAPSPPPPPSPDRPQFGRGSSGAAAVVDDPTATTASDTLTDGVRVTCRSFFVPQQSAPARGAFYFAYDIRIRNESNTTIKIMERHWHIVNGRGQAHEVRGAGVVGEQPELAPGEAFQYQSACPLPTPNGTMEGEYEVYAKDAESGQWRRSFLVKIGKFALRADM</sequence>
<feature type="compositionally biased region" description="Low complexity" evidence="1">
    <location>
        <begin position="26"/>
        <end position="42"/>
    </location>
</feature>
<feature type="region of interest" description="Disordered" evidence="1">
    <location>
        <begin position="1"/>
        <end position="61"/>
    </location>
</feature>
<dbReference type="Pfam" id="PF02151">
    <property type="entry name" value="UVR"/>
    <property type="match status" value="1"/>
</dbReference>
<feature type="compositionally biased region" description="Low complexity" evidence="1">
    <location>
        <begin position="1"/>
        <end position="16"/>
    </location>
</feature>
<evidence type="ECO:0000313" key="5">
    <source>
        <dbReference type="Proteomes" id="UP000239649"/>
    </source>
</evidence>
<proteinExistence type="predicted"/>
<dbReference type="NCBIfam" id="NF003967">
    <property type="entry name" value="PRK05461.1"/>
    <property type="match status" value="1"/>
</dbReference>
<dbReference type="EMBL" id="LHPF02000009">
    <property type="protein sequence ID" value="PSC72902.1"/>
    <property type="molecule type" value="Genomic_DNA"/>
</dbReference>
<feature type="compositionally biased region" description="Basic and acidic residues" evidence="1">
    <location>
        <begin position="117"/>
        <end position="126"/>
    </location>
</feature>
<dbReference type="AlphaFoldDB" id="A0A2P6VFN6"/>
<feature type="domain" description="UVR" evidence="2">
    <location>
        <begin position="61"/>
        <end position="90"/>
    </location>
</feature>
<evidence type="ECO:0000259" key="2">
    <source>
        <dbReference type="PROSITE" id="PS50151"/>
    </source>
</evidence>
<dbReference type="InterPro" id="IPR036767">
    <property type="entry name" value="ApaG_sf"/>
</dbReference>
<evidence type="ECO:0000256" key="1">
    <source>
        <dbReference type="SAM" id="MobiDB-lite"/>
    </source>
</evidence>
<organism evidence="4 5">
    <name type="scientific">Micractinium conductrix</name>
    <dbReference type="NCBI Taxonomy" id="554055"/>
    <lineage>
        <taxon>Eukaryota</taxon>
        <taxon>Viridiplantae</taxon>
        <taxon>Chlorophyta</taxon>
        <taxon>core chlorophytes</taxon>
        <taxon>Trebouxiophyceae</taxon>
        <taxon>Chlorellales</taxon>
        <taxon>Chlorellaceae</taxon>
        <taxon>Chlorella clade</taxon>
        <taxon>Micractinium</taxon>
    </lineage>
</organism>
<dbReference type="Gene3D" id="2.60.40.1470">
    <property type="entry name" value="ApaG domain"/>
    <property type="match status" value="1"/>
</dbReference>
<evidence type="ECO:0000259" key="3">
    <source>
        <dbReference type="PROSITE" id="PS51087"/>
    </source>
</evidence>
<dbReference type="InterPro" id="IPR050718">
    <property type="entry name" value="ApaG-like"/>
</dbReference>
<dbReference type="InterPro" id="IPR007474">
    <property type="entry name" value="ApaG_domain"/>
</dbReference>
<dbReference type="Pfam" id="PF04379">
    <property type="entry name" value="DUF525"/>
    <property type="match status" value="1"/>
</dbReference>
<dbReference type="SUPFAM" id="SSF110069">
    <property type="entry name" value="ApaG-like"/>
    <property type="match status" value="1"/>
</dbReference>
<name>A0A2P6VFN6_9CHLO</name>
<feature type="region of interest" description="Disordered" evidence="1">
    <location>
        <begin position="117"/>
        <end position="165"/>
    </location>
</feature>
<dbReference type="InterPro" id="IPR001943">
    <property type="entry name" value="UVR_dom"/>
</dbReference>